<dbReference type="GO" id="GO:0006405">
    <property type="term" value="P:RNA export from nucleus"/>
    <property type="evidence" value="ECO:0007669"/>
    <property type="project" value="TreeGrafter"/>
</dbReference>
<feature type="domain" description="Nucleoporin Nup133/Nup155-like N-terminal" evidence="7">
    <location>
        <begin position="118"/>
        <end position="535"/>
    </location>
</feature>
<dbReference type="Gene3D" id="1.20.58.1780">
    <property type="match status" value="1"/>
</dbReference>
<dbReference type="Gene3D" id="1.25.40.450">
    <property type="entry name" value="Nucleoporin, helical domain, N-terminal subdomain"/>
    <property type="match status" value="1"/>
</dbReference>
<evidence type="ECO:0000313" key="8">
    <source>
        <dbReference type="EMBL" id="ESL09839.1"/>
    </source>
</evidence>
<dbReference type="Pfam" id="PF03177">
    <property type="entry name" value="Nucleoporin_C"/>
    <property type="match status" value="1"/>
</dbReference>
<evidence type="ECO:0000313" key="9">
    <source>
        <dbReference type="Proteomes" id="UP000031737"/>
    </source>
</evidence>
<dbReference type="InterPro" id="IPR042538">
    <property type="entry name" value="Nucleoporin_Nup155_C_3"/>
</dbReference>
<protein>
    <submittedName>
        <fullName evidence="8">Nuclear pore complex protein</fullName>
    </submittedName>
</protein>
<organism evidence="8 9">
    <name type="scientific">Trypanosoma rangeli SC58</name>
    <dbReference type="NCBI Taxonomy" id="429131"/>
    <lineage>
        <taxon>Eukaryota</taxon>
        <taxon>Discoba</taxon>
        <taxon>Euglenozoa</taxon>
        <taxon>Kinetoplastea</taxon>
        <taxon>Metakinetoplastina</taxon>
        <taxon>Trypanosomatida</taxon>
        <taxon>Trypanosomatidae</taxon>
        <taxon>Trypanosoma</taxon>
        <taxon>Herpetosoma</taxon>
    </lineage>
</organism>
<reference evidence="8 9" key="1">
    <citation type="submission" date="2013-07" db="EMBL/GenBank/DDBJ databases">
        <authorList>
            <person name="Stoco P.H."/>
            <person name="Wagner G."/>
            <person name="Gerber A."/>
            <person name="Zaha A."/>
            <person name="Thompson C."/>
            <person name="Bartholomeu D.C."/>
            <person name="Luckemeyer D.D."/>
            <person name="Bahia D."/>
            <person name="Loreto E."/>
            <person name="Prestes E.B."/>
            <person name="Lima F.M."/>
            <person name="Rodrigues-Luiz G."/>
            <person name="Vallejo G.A."/>
            <person name="Filho J.F."/>
            <person name="Monteiro K.M."/>
            <person name="Tyler K.M."/>
            <person name="de Almeida L.G."/>
            <person name="Ortiz M.F."/>
            <person name="Siervo M.A."/>
            <person name="de Moraes M.H."/>
            <person name="Cunha O.L."/>
            <person name="Mendonca-Neto R."/>
            <person name="Silva R."/>
            <person name="Teixeira S.M."/>
            <person name="Murta S.M."/>
            <person name="Sincero T.C."/>
            <person name="Mendes T.A."/>
            <person name="Urmenyi T.P."/>
            <person name="Silva V.G."/>
            <person name="da Rocha W.D."/>
            <person name="Andersson B."/>
            <person name="Romanha A.J."/>
            <person name="Steindel M."/>
            <person name="de Vasconcelos A.T."/>
            <person name="Grisard E.C."/>
        </authorList>
    </citation>
    <scope>NUCLEOTIDE SEQUENCE [LARGE SCALE GENOMIC DNA]</scope>
    <source>
        <strain evidence="8 9">SC58</strain>
    </source>
</reference>
<keyword evidence="5" id="KW-0812">Transmembrane</keyword>
<dbReference type="GO" id="GO:0044611">
    <property type="term" value="C:nuclear pore inner ring"/>
    <property type="evidence" value="ECO:0007669"/>
    <property type="project" value="TreeGrafter"/>
</dbReference>
<proteinExistence type="inferred from homology"/>
<comment type="similarity">
    <text evidence="2">Belongs to the non-repetitive/WGA-negative nucleoporin family.</text>
</comment>
<dbReference type="PANTHER" id="PTHR10350:SF6">
    <property type="entry name" value="NUCLEAR PORE COMPLEX PROTEIN NUP155"/>
    <property type="match status" value="1"/>
</dbReference>
<keyword evidence="3" id="KW-0813">Transport</keyword>
<evidence type="ECO:0000256" key="2">
    <source>
        <dbReference type="ARBA" id="ARBA00007373"/>
    </source>
</evidence>
<dbReference type="GO" id="GO:0006606">
    <property type="term" value="P:protein import into nucleus"/>
    <property type="evidence" value="ECO:0007669"/>
    <property type="project" value="TreeGrafter"/>
</dbReference>
<keyword evidence="5" id="KW-0472">Membrane</keyword>
<feature type="transmembrane region" description="Helical" evidence="5">
    <location>
        <begin position="35"/>
        <end position="56"/>
    </location>
</feature>
<dbReference type="OrthoDB" id="338970at2759"/>
<dbReference type="InterPro" id="IPR042533">
    <property type="entry name" value="Nucleoporin_Nup155_C_1"/>
</dbReference>
<name>A0A061J4N6_TRYRA</name>
<evidence type="ECO:0000259" key="6">
    <source>
        <dbReference type="Pfam" id="PF03177"/>
    </source>
</evidence>
<feature type="transmembrane region" description="Helical" evidence="5">
    <location>
        <begin position="5"/>
        <end position="23"/>
    </location>
</feature>
<dbReference type="GO" id="GO:0000972">
    <property type="term" value="P:transcription-dependent tethering of RNA polymerase II gene DNA at nuclear periphery"/>
    <property type="evidence" value="ECO:0007669"/>
    <property type="project" value="TreeGrafter"/>
</dbReference>
<dbReference type="Gene3D" id="1.20.120.1880">
    <property type="entry name" value="Nucleoporin, helical C-terminal domain"/>
    <property type="match status" value="1"/>
</dbReference>
<evidence type="ECO:0000256" key="1">
    <source>
        <dbReference type="ARBA" id="ARBA00004123"/>
    </source>
</evidence>
<dbReference type="GO" id="GO:0017056">
    <property type="term" value="F:structural constituent of nuclear pore"/>
    <property type="evidence" value="ECO:0007669"/>
    <property type="project" value="InterPro"/>
</dbReference>
<comment type="caution">
    <text evidence="8">The sequence shown here is derived from an EMBL/GenBank/DDBJ whole genome shotgun (WGS) entry which is preliminary data.</text>
</comment>
<dbReference type="InterPro" id="IPR007187">
    <property type="entry name" value="Nucleoporin_Nup133/Nup155_C"/>
</dbReference>
<dbReference type="InterPro" id="IPR014908">
    <property type="entry name" value="Nucleoporin_Nup133/Nup155_N"/>
</dbReference>
<evidence type="ECO:0000256" key="4">
    <source>
        <dbReference type="ARBA" id="ARBA00023242"/>
    </source>
</evidence>
<dbReference type="VEuPathDB" id="TriTrypDB:TRSC58_02436"/>
<comment type="subcellular location">
    <subcellularLocation>
        <location evidence="1">Nucleus</location>
    </subcellularLocation>
</comment>
<sequence length="1385" mass="154246">MAGRFCLLVSSSVYYLFVFKFFASRLSFSYYYYYYFLHFVFFFFFLGWGLHIIVAIQEEMEPQGNVMIKIEDAVKKAVEDTINAEVRSGAVSRYSNPSASGHATSHPLALTTFDTSSTLPDFIPLVSVAWPEPVKAVWKTFKASSIVGLFPELSRAWITVDNKLLVWNYGTGRDFLVYDEIPELIVAVGNPVTPATAVFQPHITLVFPVATPKTIHLLGLCVVGDEPAKSAELCVVNLGFSALTPTLVIKFVGLKDVGRVFTAGADGCLYELKYTKESTQLFPRVRLINYSIMFAGIPILSTVSSLMSTFKQAWGKERPALLDVALEAKRKLLFTLDAESTIAMWRITDDGLNFLSTLKHTQSSLDRYRHSESSMEGAARLVKIFCVSPYEENCSVVVIASNGEQHRYVCQEEMWDRIDGNLTLRDRLSSYVPSNHEVSVCFASDGIAIFCHTEKDDEGASSDSVTVATFPKAVIPPHHHCRDIVAHFEPSSSRMVRVDAIGEVPVKKSVSPNELCSQVSCSSKQFVFAHRHGISTFMKLRPVDTLHMILSFSGHQTRDSLLQRFSSVYNATDYCCMLVQIAVGCTNVPVIVKGQYIENGIANSPFSQTEKFHGKSQGPFSMEKVGSQLIDTTSQEAQRLAREILRNAMMPSWHEGPTSASGGRQIVVQVSPFALGVAAYIGRTLYKVWEMTMGNLPLQELAVIEVALSSLVRLLNSLKRDVWSENLVQPSVPFRWDQSKVTLTFPPYGSSVSSYDLKMLQSAFLYSAHFLCERVLQAIKFAKQTGYIPLSLDDSKVSFAQVVCDQSVAHRLARYIGRLVLSSEHAVGFSQPERIGPLTQLQLECPYFFSSIDVQEYSARIELDQILSSSNESLHACSESKMTEWESSVSRVAASLWTSGALQGICQQLKALKKEDTVVRLLLHAASQLDPSNSAFEIYLAERNGNRSQNFSSTLNAVYQQKVKLLTAVIGTLEETWNTHRSVVDDLLGGPLSSGSIWQVEPSDEMAHCFLFDWMCVPRDDATITSMLKETLSTTRSPFLEAYLQRNALTLGEQYAHYLRRTKKNFKKAIEVCAAMAQAPLVDIPREERIPYRLRCWSEARDCAAECNSDQLALLEERVKLMETQLQLSKIICEFINSGLPHLDRQVSMSGQALLTERQVALEKLELVDNFALSISQLLEVAGLFCAFGGAEVQLDVLSAANVTDASLYAACIEQAFQRRNTTVEETARRIIGKCRHLIAFPLSHVAKMLEAYAFHQSPEGSTLTVDILTDCGVERNIIFFTLASIVEKKDAVGLPCEAFDRSGVTDAFLVHSLAVALHHAVFAPHLRSMQLHFLRNALSTVREGINRCAYFRGDEYSCRALTSAERILEQCHLAAGRLTSRPGF</sequence>
<dbReference type="InterPro" id="IPR004870">
    <property type="entry name" value="Nucleoporin_Nup155"/>
</dbReference>
<keyword evidence="4" id="KW-0539">Nucleus</keyword>
<evidence type="ECO:0000259" key="7">
    <source>
        <dbReference type="Pfam" id="PF08801"/>
    </source>
</evidence>
<evidence type="ECO:0000256" key="3">
    <source>
        <dbReference type="ARBA" id="ARBA00022448"/>
    </source>
</evidence>
<dbReference type="EMBL" id="AUPL01002436">
    <property type="protein sequence ID" value="ESL09839.1"/>
    <property type="molecule type" value="Genomic_DNA"/>
</dbReference>
<dbReference type="Pfam" id="PF08801">
    <property type="entry name" value="Nucleoporin_N"/>
    <property type="match status" value="1"/>
</dbReference>
<dbReference type="Proteomes" id="UP000031737">
    <property type="component" value="Unassembled WGS sequence"/>
</dbReference>
<evidence type="ECO:0000256" key="5">
    <source>
        <dbReference type="SAM" id="Phobius"/>
    </source>
</evidence>
<keyword evidence="9" id="KW-1185">Reference proteome</keyword>
<keyword evidence="5" id="KW-1133">Transmembrane helix</keyword>
<dbReference type="GO" id="GO:0036228">
    <property type="term" value="P:protein localization to nuclear inner membrane"/>
    <property type="evidence" value="ECO:0007669"/>
    <property type="project" value="TreeGrafter"/>
</dbReference>
<gene>
    <name evidence="8" type="ORF">TRSC58_02436</name>
</gene>
<feature type="domain" description="Nucleoporin Nup133/Nup155-like C-terminal" evidence="6">
    <location>
        <begin position="839"/>
        <end position="1320"/>
    </location>
</feature>
<accession>A0A061J4N6</accession>
<dbReference type="PANTHER" id="PTHR10350">
    <property type="entry name" value="NUCLEAR PORE COMPLEX PROTEIN NUP155"/>
    <property type="match status" value="1"/>
</dbReference>
<feature type="transmembrane region" description="Helical" evidence="5">
    <location>
        <begin position="287"/>
        <end position="307"/>
    </location>
</feature>